<proteinExistence type="predicted"/>
<organism evidence="1 2">
    <name type="scientific">Streptomyces griseiscabiei</name>
    <dbReference type="NCBI Taxonomy" id="2993540"/>
    <lineage>
        <taxon>Bacteria</taxon>
        <taxon>Bacillati</taxon>
        <taxon>Actinomycetota</taxon>
        <taxon>Actinomycetes</taxon>
        <taxon>Kitasatosporales</taxon>
        <taxon>Streptomycetaceae</taxon>
        <taxon>Streptomyces</taxon>
    </lineage>
</organism>
<protein>
    <submittedName>
        <fullName evidence="1">Uncharacterized protein</fullName>
    </submittedName>
</protein>
<dbReference type="RefSeq" id="WP_086752207.1">
    <property type="nucleotide sequence ID" value="NZ_JAGJBZ010000007.1"/>
</dbReference>
<evidence type="ECO:0000313" key="1">
    <source>
        <dbReference type="EMBL" id="MDX2916126.1"/>
    </source>
</evidence>
<sequence length="79" mass="8524">MRITATITPVHGNNTVCRHPLTPAGKPKDSRSGCTGRSGYIARCSACTWRRTGKAMTELEEPRDAHLRSHIPAPVLATG</sequence>
<accession>A0ABU4LKZ4</accession>
<gene>
    <name evidence="1" type="ORF">PV517_46605</name>
</gene>
<dbReference type="EMBL" id="JARAVY010000039">
    <property type="protein sequence ID" value="MDX2916126.1"/>
    <property type="molecule type" value="Genomic_DNA"/>
</dbReference>
<evidence type="ECO:0000313" key="2">
    <source>
        <dbReference type="Proteomes" id="UP001271723"/>
    </source>
</evidence>
<name>A0ABU4LKZ4_9ACTN</name>
<reference evidence="1 2" key="1">
    <citation type="journal article" date="2023" name="Microb. Genom.">
        <title>Mesoterricola silvestris gen. nov., sp. nov., Mesoterricola sediminis sp. nov., Geothrix oryzae sp. nov., Geothrix edaphica sp. nov., Geothrix rubra sp. nov., and Geothrix limicola sp. nov., six novel members of Acidobacteriota isolated from soils.</title>
        <authorList>
            <person name="Weisberg A.J."/>
            <person name="Pearce E."/>
            <person name="Kramer C.G."/>
            <person name="Chang J.H."/>
            <person name="Clarke C.R."/>
        </authorList>
    </citation>
    <scope>NUCLEOTIDE SEQUENCE [LARGE SCALE GENOMIC DNA]</scope>
    <source>
        <strain evidence="1 2">NRRL_B-2795</strain>
    </source>
</reference>
<keyword evidence="2" id="KW-1185">Reference proteome</keyword>
<dbReference type="Proteomes" id="UP001271723">
    <property type="component" value="Unassembled WGS sequence"/>
</dbReference>
<comment type="caution">
    <text evidence="1">The sequence shown here is derived from an EMBL/GenBank/DDBJ whole genome shotgun (WGS) entry which is preliminary data.</text>
</comment>